<evidence type="ECO:0000313" key="1">
    <source>
        <dbReference type="EnsemblPlants" id="QL08p056133:mrna:CDS:1"/>
    </source>
</evidence>
<dbReference type="Proteomes" id="UP000594261">
    <property type="component" value="Chromosome 8"/>
</dbReference>
<keyword evidence="2" id="KW-1185">Reference proteome</keyword>
<evidence type="ECO:0008006" key="3">
    <source>
        <dbReference type="Google" id="ProtNLM"/>
    </source>
</evidence>
<dbReference type="SUPFAM" id="SSF53335">
    <property type="entry name" value="S-adenosyl-L-methionine-dependent methyltransferases"/>
    <property type="match status" value="1"/>
</dbReference>
<dbReference type="InterPro" id="IPR029063">
    <property type="entry name" value="SAM-dependent_MTases_sf"/>
</dbReference>
<dbReference type="OMA" id="GEHIKIC"/>
<dbReference type="CDD" id="cd02440">
    <property type="entry name" value="AdoMet_MTases"/>
    <property type="match status" value="1"/>
</dbReference>
<name>A0A7N2MEG0_QUELO</name>
<protein>
    <recommendedName>
        <fullName evidence="3">Methyltransferase-like protein 13</fullName>
    </recommendedName>
</protein>
<dbReference type="KEGG" id="qlo:115957103"/>
<dbReference type="EMBL" id="LRBV02000008">
    <property type="status" value="NOT_ANNOTATED_CDS"/>
    <property type="molecule type" value="Genomic_DNA"/>
</dbReference>
<dbReference type="EnsemblPlants" id="QL08p056133:mrna">
    <property type="protein sequence ID" value="QL08p056133:mrna:CDS:1"/>
    <property type="gene ID" value="QL08p056133"/>
</dbReference>
<evidence type="ECO:0000313" key="2">
    <source>
        <dbReference type="Proteomes" id="UP000594261"/>
    </source>
</evidence>
<dbReference type="Gene3D" id="3.40.50.150">
    <property type="entry name" value="Vaccinia Virus protein VP39"/>
    <property type="match status" value="1"/>
</dbReference>
<dbReference type="GeneID" id="115957103"/>
<gene>
    <name evidence="1" type="primary">LOC115957103</name>
</gene>
<dbReference type="AlphaFoldDB" id="A0A7N2MEG0"/>
<dbReference type="InParanoid" id="A0A7N2MEG0"/>
<proteinExistence type="predicted"/>
<sequence length="196" mass="21412">MVASLSLVGCCIEEQILGGFKPKALCIGVGGGALLGFLRAQLGFEVVGIEADKEVLWVARRYFGLLGNESIRVIIGDAIDVIEKFIYHSNGVHEGENGSYLNDGSDDNNKFDANKVDLDSSDATNGTGAPPLEFIRKQVLLAAKSVLCDFGILAINVISPNRSFYEKLIYEFREVFHELYEIDVGNEENFVVVATM</sequence>
<accession>A0A7N2MEG0</accession>
<dbReference type="OrthoDB" id="411785at2759"/>
<reference evidence="1" key="2">
    <citation type="submission" date="2021-01" db="UniProtKB">
        <authorList>
            <consortium name="EnsemblPlants"/>
        </authorList>
    </citation>
    <scope>IDENTIFICATION</scope>
</reference>
<dbReference type="Gramene" id="QL08p056133:mrna">
    <property type="protein sequence ID" value="QL08p056133:mrna:CDS:1"/>
    <property type="gene ID" value="QL08p056133"/>
</dbReference>
<organism evidence="1 2">
    <name type="scientific">Quercus lobata</name>
    <name type="common">Valley oak</name>
    <dbReference type="NCBI Taxonomy" id="97700"/>
    <lineage>
        <taxon>Eukaryota</taxon>
        <taxon>Viridiplantae</taxon>
        <taxon>Streptophyta</taxon>
        <taxon>Embryophyta</taxon>
        <taxon>Tracheophyta</taxon>
        <taxon>Spermatophyta</taxon>
        <taxon>Magnoliopsida</taxon>
        <taxon>eudicotyledons</taxon>
        <taxon>Gunneridae</taxon>
        <taxon>Pentapetalae</taxon>
        <taxon>rosids</taxon>
        <taxon>fabids</taxon>
        <taxon>Fagales</taxon>
        <taxon>Fagaceae</taxon>
        <taxon>Quercus</taxon>
    </lineage>
</organism>
<reference evidence="1 2" key="1">
    <citation type="journal article" date="2016" name="G3 (Bethesda)">
        <title>First Draft Assembly and Annotation of the Genome of a California Endemic Oak Quercus lobata Nee (Fagaceae).</title>
        <authorList>
            <person name="Sork V.L."/>
            <person name="Fitz-Gibbon S.T."/>
            <person name="Puiu D."/>
            <person name="Crepeau M."/>
            <person name="Gugger P.F."/>
            <person name="Sherman R."/>
            <person name="Stevens K."/>
            <person name="Langley C.H."/>
            <person name="Pellegrini M."/>
            <person name="Salzberg S.L."/>
        </authorList>
    </citation>
    <scope>NUCLEOTIDE SEQUENCE [LARGE SCALE GENOMIC DNA]</scope>
    <source>
        <strain evidence="1 2">cv. SW786</strain>
    </source>
</reference>
<dbReference type="RefSeq" id="XP_030931193.1">
    <property type="nucleotide sequence ID" value="XM_031075333.1"/>
</dbReference>